<dbReference type="RefSeq" id="WP_099017572.1">
    <property type="nucleotide sequence ID" value="NZ_NIHB01000001.1"/>
</dbReference>
<sequence length="856" mass="93805">MRKNILLGHIKNLLLGGLFVGTANVAAANTTVQNAIDINPKAYSSMTGTRLKQTEVTTALPVTIYTREDILRSGESNAADFIRNLPINIFGSFRPQSGSSAQSISIVSMKGLGSSRTLVLIDGRRLGKSPSTGSADDLNLLPMAAIERIEVLRDGGAAIYGADALSGVINIITRSEFQGVEIMLGGAEASIPSQGGEREEGSVIFGARSDRSSLLAGVSWNDRELILNKDLPWTHQQFSIFGNNFTTLSGGFDNFDLTAIPGGCEFPETGFNLSYSGQICGYDFDSQAADEASIENKSLFAKASHQITDVWQLSTQVAFRQTESFGQYAPVPGNSVSGSPISANSPNNPTNPNSPLYDASLGLSPQPVNWWHRFDALGNRETTVKNQQLDFTLMLDGHWSGVDWQYGVRHLDNRSADVGRNYVIRSAAEQLIESGDYNLANPYAVSEAVLNALRITLYRESKFDINEYFMGASFDWADLPAGRISTVIGAEYRKEKYLDQYDPQSEAGQVLGSAGNSAGSARTVNAVYFETLVPLFNQLDLRLAARYDDYSIHGDDINSHLSLRYQPLQNLSFRMGYSENSRPPSMDLISQQPTTTTLFARDPQSCIYQGLDPGCSAPFEQVSFANPELTSEESTHAYLGTTFHLKEWFEFNLDVYDLAVTNRIRAFTSQDIINAGISGEPNIPGLGCLRAPTGQIIRCLVGFGNSGRLDVLGADVSMKFKYGLFGGDFSHQLQTSYIHKTSVDKGRNLISNPGLPKARATMNNNYTHGNWQINHLINAIDQQQADSLDSAAPTWVTHDVQFSYHTPWQGVFAVGAQNVGEKMPPIGQGFITSRDYDFNLYNGFGRIVYARYTQTF</sequence>
<comment type="similarity">
    <text evidence="8 9">Belongs to the TonB-dependent receptor family.</text>
</comment>
<keyword evidence="13" id="KW-0675">Receptor</keyword>
<name>A0A4R6Y3X6_9GAMM</name>
<dbReference type="Gene3D" id="2.40.170.20">
    <property type="entry name" value="TonB-dependent receptor, beta-barrel domain"/>
    <property type="match status" value="1"/>
</dbReference>
<reference evidence="13 14" key="1">
    <citation type="submission" date="2019-03" db="EMBL/GenBank/DDBJ databases">
        <title>Genomic Encyclopedia of Type Strains, Phase IV (KMG-IV): sequencing the most valuable type-strain genomes for metagenomic binning, comparative biology and taxonomic classification.</title>
        <authorList>
            <person name="Goeker M."/>
        </authorList>
    </citation>
    <scope>NUCLEOTIDE SEQUENCE [LARGE SCALE GENOMIC DNA]</scope>
    <source>
        <strain evidence="13 14">DSM 25488</strain>
    </source>
</reference>
<dbReference type="InterPro" id="IPR036942">
    <property type="entry name" value="Beta-barrel_TonB_sf"/>
</dbReference>
<organism evidence="13 14">
    <name type="scientific">Marinicella litoralis</name>
    <dbReference type="NCBI Taxonomy" id="644220"/>
    <lineage>
        <taxon>Bacteria</taxon>
        <taxon>Pseudomonadati</taxon>
        <taxon>Pseudomonadota</taxon>
        <taxon>Gammaproteobacteria</taxon>
        <taxon>Lysobacterales</taxon>
        <taxon>Marinicellaceae</taxon>
        <taxon>Marinicella</taxon>
    </lineage>
</organism>
<keyword evidence="4 8" id="KW-0812">Transmembrane</keyword>
<dbReference type="InterPro" id="IPR039426">
    <property type="entry name" value="TonB-dep_rcpt-like"/>
</dbReference>
<feature type="chain" id="PRO_5020397434" evidence="10">
    <location>
        <begin position="28"/>
        <end position="856"/>
    </location>
</feature>
<feature type="domain" description="TonB-dependent receptor plug" evidence="12">
    <location>
        <begin position="57"/>
        <end position="168"/>
    </location>
</feature>
<evidence type="ECO:0000256" key="8">
    <source>
        <dbReference type="PROSITE-ProRule" id="PRU01360"/>
    </source>
</evidence>
<dbReference type="GO" id="GO:0009279">
    <property type="term" value="C:cell outer membrane"/>
    <property type="evidence" value="ECO:0007669"/>
    <property type="project" value="UniProtKB-SubCell"/>
</dbReference>
<comment type="subcellular location">
    <subcellularLocation>
        <location evidence="1 8">Cell outer membrane</location>
        <topology evidence="1 8">Multi-pass membrane protein</topology>
    </subcellularLocation>
</comment>
<dbReference type="AlphaFoldDB" id="A0A4R6Y3X6"/>
<proteinExistence type="inferred from homology"/>
<dbReference type="OrthoDB" id="9760494at2"/>
<evidence type="ECO:0000256" key="7">
    <source>
        <dbReference type="ARBA" id="ARBA00023237"/>
    </source>
</evidence>
<keyword evidence="6 8" id="KW-0472">Membrane</keyword>
<keyword evidence="2 8" id="KW-0813">Transport</keyword>
<feature type="signal peptide" evidence="10">
    <location>
        <begin position="1"/>
        <end position="27"/>
    </location>
</feature>
<dbReference type="Proteomes" id="UP000295724">
    <property type="component" value="Unassembled WGS sequence"/>
</dbReference>
<protein>
    <submittedName>
        <fullName evidence="13">Iron complex outermembrane receptor protein</fullName>
    </submittedName>
</protein>
<comment type="caution">
    <text evidence="13">The sequence shown here is derived from an EMBL/GenBank/DDBJ whole genome shotgun (WGS) entry which is preliminary data.</text>
</comment>
<dbReference type="InterPro" id="IPR037066">
    <property type="entry name" value="Plug_dom_sf"/>
</dbReference>
<evidence type="ECO:0000256" key="10">
    <source>
        <dbReference type="SAM" id="SignalP"/>
    </source>
</evidence>
<evidence type="ECO:0000256" key="5">
    <source>
        <dbReference type="ARBA" id="ARBA00023077"/>
    </source>
</evidence>
<dbReference type="InterPro" id="IPR012910">
    <property type="entry name" value="Plug_dom"/>
</dbReference>
<keyword evidence="5 9" id="KW-0798">TonB box</keyword>
<evidence type="ECO:0000256" key="4">
    <source>
        <dbReference type="ARBA" id="ARBA00022692"/>
    </source>
</evidence>
<dbReference type="PANTHER" id="PTHR47234">
    <property type="match status" value="1"/>
</dbReference>
<dbReference type="PANTHER" id="PTHR47234:SF2">
    <property type="entry name" value="TONB-DEPENDENT RECEPTOR"/>
    <property type="match status" value="1"/>
</dbReference>
<keyword evidence="10" id="KW-0732">Signal</keyword>
<dbReference type="Pfam" id="PF07715">
    <property type="entry name" value="Plug"/>
    <property type="match status" value="1"/>
</dbReference>
<evidence type="ECO:0000256" key="1">
    <source>
        <dbReference type="ARBA" id="ARBA00004571"/>
    </source>
</evidence>
<evidence type="ECO:0000256" key="9">
    <source>
        <dbReference type="RuleBase" id="RU003357"/>
    </source>
</evidence>
<evidence type="ECO:0000256" key="2">
    <source>
        <dbReference type="ARBA" id="ARBA00022448"/>
    </source>
</evidence>
<evidence type="ECO:0000313" key="14">
    <source>
        <dbReference type="Proteomes" id="UP000295724"/>
    </source>
</evidence>
<evidence type="ECO:0000256" key="3">
    <source>
        <dbReference type="ARBA" id="ARBA00022452"/>
    </source>
</evidence>
<keyword evidence="14" id="KW-1185">Reference proteome</keyword>
<evidence type="ECO:0000313" key="13">
    <source>
        <dbReference type="EMBL" id="TDR23818.1"/>
    </source>
</evidence>
<evidence type="ECO:0000259" key="11">
    <source>
        <dbReference type="Pfam" id="PF00593"/>
    </source>
</evidence>
<keyword evidence="3 8" id="KW-1134">Transmembrane beta strand</keyword>
<dbReference type="Pfam" id="PF00593">
    <property type="entry name" value="TonB_dep_Rec_b-barrel"/>
    <property type="match status" value="1"/>
</dbReference>
<dbReference type="Gene3D" id="2.170.130.10">
    <property type="entry name" value="TonB-dependent receptor, plug domain"/>
    <property type="match status" value="1"/>
</dbReference>
<feature type="domain" description="TonB-dependent receptor-like beta-barrel" evidence="11">
    <location>
        <begin position="345"/>
        <end position="819"/>
    </location>
</feature>
<dbReference type="EMBL" id="SNZB01000001">
    <property type="protein sequence ID" value="TDR23818.1"/>
    <property type="molecule type" value="Genomic_DNA"/>
</dbReference>
<gene>
    <name evidence="13" type="ORF">C8D91_0684</name>
</gene>
<accession>A0A4R6Y3X6</accession>
<dbReference type="PROSITE" id="PS52016">
    <property type="entry name" value="TONB_DEPENDENT_REC_3"/>
    <property type="match status" value="1"/>
</dbReference>
<evidence type="ECO:0000259" key="12">
    <source>
        <dbReference type="Pfam" id="PF07715"/>
    </source>
</evidence>
<dbReference type="SUPFAM" id="SSF56935">
    <property type="entry name" value="Porins"/>
    <property type="match status" value="1"/>
</dbReference>
<keyword evidence="7 8" id="KW-0998">Cell outer membrane</keyword>
<dbReference type="InterPro" id="IPR000531">
    <property type="entry name" value="Beta-barrel_TonB"/>
</dbReference>
<evidence type="ECO:0000256" key="6">
    <source>
        <dbReference type="ARBA" id="ARBA00023136"/>
    </source>
</evidence>